<sequence length="64" mass="7607">MTMSDRDEELARLTKEQRARLFEAPPFRNPFHDSIYLQRDLFKPILGPLFGTHDRDKTSQENTK</sequence>
<dbReference type="EMBL" id="AZLV01000796">
    <property type="protein sequence ID" value="ETJ03748.1"/>
    <property type="molecule type" value="Genomic_DNA"/>
</dbReference>
<evidence type="ECO:0000313" key="2">
    <source>
        <dbReference type="Proteomes" id="UP000018852"/>
    </source>
</evidence>
<accession>W1VCJ5</accession>
<dbReference type="Proteomes" id="UP000018852">
    <property type="component" value="Unassembled WGS sequence"/>
</dbReference>
<reference evidence="1 2" key="1">
    <citation type="submission" date="2013-12" db="EMBL/GenBank/DDBJ databases">
        <title>A Varibaculum cambriense genome reconstructed from a premature infant gut community with otherwise low bacterial novelty that shifts toward anaerobic metabolism during the third week of life.</title>
        <authorList>
            <person name="Brown C.T."/>
            <person name="Sharon I."/>
            <person name="Thomas B.C."/>
            <person name="Castelle C.J."/>
            <person name="Morowitz M.J."/>
            <person name="Banfield J.F."/>
        </authorList>
    </citation>
    <scope>NUCLEOTIDE SEQUENCE [LARGE SCALE GENOMIC DNA]</scope>
    <source>
        <strain evidence="2">DORA_12</strain>
    </source>
</reference>
<name>W1VCJ5_9ACTO</name>
<evidence type="ECO:0000313" key="1">
    <source>
        <dbReference type="EMBL" id="ETJ03748.1"/>
    </source>
</evidence>
<dbReference type="AlphaFoldDB" id="W1VCJ5"/>
<proteinExistence type="predicted"/>
<organism evidence="1 2">
    <name type="scientific">Actinomyces urogenitalis DORA_12</name>
    <dbReference type="NCBI Taxonomy" id="1403939"/>
    <lineage>
        <taxon>Bacteria</taxon>
        <taxon>Bacillati</taxon>
        <taxon>Actinomycetota</taxon>
        <taxon>Actinomycetes</taxon>
        <taxon>Actinomycetales</taxon>
        <taxon>Actinomycetaceae</taxon>
        <taxon>Actinomyces</taxon>
    </lineage>
</organism>
<dbReference type="PATRIC" id="fig|1403939.3.peg.1107"/>
<protein>
    <submittedName>
        <fullName evidence="1">Uncharacterized protein</fullName>
    </submittedName>
</protein>
<comment type="caution">
    <text evidence="1">The sequence shown here is derived from an EMBL/GenBank/DDBJ whole genome shotgun (WGS) entry which is preliminary data.</text>
</comment>
<gene>
    <name evidence="1" type="ORF">Q605_AUC00796G0003</name>
</gene>